<dbReference type="PANTHER" id="PTHR43194">
    <property type="entry name" value="HYDROLASE ALPHA/BETA FOLD FAMILY"/>
    <property type="match status" value="1"/>
</dbReference>
<dbReference type="PANTHER" id="PTHR43194:SF2">
    <property type="entry name" value="PEROXISOMAL MEMBRANE PROTEIN LPX1"/>
    <property type="match status" value="1"/>
</dbReference>
<dbReference type="AlphaFoldDB" id="A0A1A8Y1Q3"/>
<protein>
    <submittedName>
        <fullName evidence="2">Alpha/beta hydrolase fold protein</fullName>
    </submittedName>
</protein>
<dbReference type="SUPFAM" id="SSF53474">
    <property type="entry name" value="alpha/beta-Hydrolases"/>
    <property type="match status" value="1"/>
</dbReference>
<proteinExistence type="predicted"/>
<reference evidence="2 3" key="1">
    <citation type="submission" date="2016-06" db="EMBL/GenBank/DDBJ databases">
        <authorList>
            <person name="Kjaerup R.B."/>
            <person name="Dalgaard T.S."/>
            <person name="Juul-Madsen H.R."/>
        </authorList>
    </citation>
    <scope>NUCLEOTIDE SEQUENCE [LARGE SCALE GENOMIC DNA]</scope>
    <source>
        <strain evidence="2">2</strain>
    </source>
</reference>
<dbReference type="Pfam" id="PF12697">
    <property type="entry name" value="Abhydrolase_6"/>
    <property type="match status" value="1"/>
</dbReference>
<dbReference type="InterPro" id="IPR050228">
    <property type="entry name" value="Carboxylesterase_BioH"/>
</dbReference>
<name>A0A1A8Y1Q3_9RHOO</name>
<evidence type="ECO:0000259" key="1">
    <source>
        <dbReference type="Pfam" id="PF12697"/>
    </source>
</evidence>
<dbReference type="InterPro" id="IPR000073">
    <property type="entry name" value="AB_hydrolase_1"/>
</dbReference>
<feature type="domain" description="AB hydrolase-1" evidence="1">
    <location>
        <begin position="21"/>
        <end position="250"/>
    </location>
</feature>
<keyword evidence="2" id="KW-0378">Hydrolase</keyword>
<keyword evidence="3" id="KW-1185">Reference proteome</keyword>
<dbReference type="Gene3D" id="3.40.50.1820">
    <property type="entry name" value="alpha/beta hydrolase"/>
    <property type="match status" value="1"/>
</dbReference>
<dbReference type="RefSeq" id="WP_186412617.1">
    <property type="nucleotide sequence ID" value="NZ_FLQY01000391.1"/>
</dbReference>
<dbReference type="EMBL" id="FLQY01000391">
    <property type="protein sequence ID" value="SBT11074.1"/>
    <property type="molecule type" value="Genomic_DNA"/>
</dbReference>
<gene>
    <name evidence="2" type="ORF">PROAA_860032</name>
</gene>
<dbReference type="InterPro" id="IPR029058">
    <property type="entry name" value="AB_hydrolase_fold"/>
</dbReference>
<accession>A0A1A8Y1Q3</accession>
<organism evidence="2 3">
    <name type="scientific">Candidatus Propionivibrio aalborgensis</name>
    <dbReference type="NCBI Taxonomy" id="1860101"/>
    <lineage>
        <taxon>Bacteria</taxon>
        <taxon>Pseudomonadati</taxon>
        <taxon>Pseudomonadota</taxon>
        <taxon>Betaproteobacteria</taxon>
        <taxon>Rhodocyclales</taxon>
        <taxon>Rhodocyclaceae</taxon>
        <taxon>Propionivibrio</taxon>
    </lineage>
</organism>
<dbReference type="Proteomes" id="UP000199600">
    <property type="component" value="Unassembled WGS sequence"/>
</dbReference>
<evidence type="ECO:0000313" key="2">
    <source>
        <dbReference type="EMBL" id="SBT11074.1"/>
    </source>
</evidence>
<dbReference type="GO" id="GO:0016787">
    <property type="term" value="F:hydrolase activity"/>
    <property type="evidence" value="ECO:0007669"/>
    <property type="project" value="UniProtKB-KW"/>
</dbReference>
<sequence>MLRQLHSLDRPALNDMGHPPLVFVHGGYTHSGCWDVNFLPYFQERGYNCYAIDLSGHGKSSGRDALNSFGLDHYADDVGQLVDSLDAAPVLIGHSMGAIVVQRYLEKSPATAVVMMAPVPPTGLAASGVQLAIRQPDFIFEADRAVRGEYTENTIKVMREVYFSPDANLEHFTQFQPMVQEESMLVLTEMMSLAMRLPKKRPRIPALVIGGQLDALFAANRLHFTASGWNAETCVIPRAGHMLMLDPQWVDVAQKIDTWLGASLELKGFGTGCAREALAA</sequence>
<evidence type="ECO:0000313" key="3">
    <source>
        <dbReference type="Proteomes" id="UP000199600"/>
    </source>
</evidence>